<evidence type="ECO:0000256" key="5">
    <source>
        <dbReference type="ARBA" id="ARBA00022475"/>
    </source>
</evidence>
<dbReference type="GO" id="GO:0005886">
    <property type="term" value="C:plasma membrane"/>
    <property type="evidence" value="ECO:0007669"/>
    <property type="project" value="UniProtKB-SubCell"/>
</dbReference>
<feature type="transmembrane region" description="Helical" evidence="11">
    <location>
        <begin position="509"/>
        <end position="527"/>
    </location>
</feature>
<dbReference type="CDD" id="cd06261">
    <property type="entry name" value="TM_PBP2"/>
    <property type="match status" value="2"/>
</dbReference>
<evidence type="ECO:0000256" key="3">
    <source>
        <dbReference type="ARBA" id="ARBA00016947"/>
    </source>
</evidence>
<gene>
    <name evidence="13" type="ORF">CVP05_03690</name>
</gene>
<name>A0A2M8S3W7_9PAST</name>
<feature type="transmembrane region" description="Helical" evidence="11">
    <location>
        <begin position="247"/>
        <end position="269"/>
    </location>
</feature>
<evidence type="ECO:0000256" key="2">
    <source>
        <dbReference type="ARBA" id="ARBA00011650"/>
    </source>
</evidence>
<dbReference type="Proteomes" id="UP000229329">
    <property type="component" value="Unassembled WGS sequence"/>
</dbReference>
<feature type="transmembrane region" description="Helical" evidence="11">
    <location>
        <begin position="290"/>
        <end position="312"/>
    </location>
</feature>
<comment type="caution">
    <text evidence="13">The sequence shown here is derived from an EMBL/GenBank/DDBJ whole genome shotgun (WGS) entry which is preliminary data.</text>
</comment>
<dbReference type="OrthoDB" id="7066776at2"/>
<evidence type="ECO:0000256" key="4">
    <source>
        <dbReference type="ARBA" id="ARBA00022448"/>
    </source>
</evidence>
<dbReference type="InterPro" id="IPR035906">
    <property type="entry name" value="MetI-like_sf"/>
</dbReference>
<feature type="domain" description="ABC transmembrane type-1" evidence="12">
    <location>
        <begin position="58"/>
        <end position="263"/>
    </location>
</feature>
<dbReference type="PANTHER" id="PTHR30183:SF9">
    <property type="entry name" value="THIAMINE TRANSPORT SYSTEM PERMEASE PROTEIN THIP"/>
    <property type="match status" value="1"/>
</dbReference>
<feature type="transmembrane region" description="Helical" evidence="11">
    <location>
        <begin position="378"/>
        <end position="396"/>
    </location>
</feature>
<accession>A0A2M8S3W7</accession>
<feature type="transmembrane region" description="Helical" evidence="11">
    <location>
        <begin position="402"/>
        <end position="427"/>
    </location>
</feature>
<dbReference type="EMBL" id="PHHA01000005">
    <property type="protein sequence ID" value="PJG85845.1"/>
    <property type="molecule type" value="Genomic_DNA"/>
</dbReference>
<feature type="transmembrane region" description="Helical" evidence="11">
    <location>
        <begin position="466"/>
        <end position="489"/>
    </location>
</feature>
<feature type="transmembrane region" description="Helical" evidence="11">
    <location>
        <begin position="138"/>
        <end position="157"/>
    </location>
</feature>
<dbReference type="PROSITE" id="PS50928">
    <property type="entry name" value="ABC_TM1"/>
    <property type="match status" value="2"/>
</dbReference>
<dbReference type="SUPFAM" id="SSF161098">
    <property type="entry name" value="MetI-like"/>
    <property type="match status" value="2"/>
</dbReference>
<keyword evidence="7 11" id="KW-0812">Transmembrane</keyword>
<evidence type="ECO:0000256" key="1">
    <source>
        <dbReference type="ARBA" id="ARBA00004429"/>
    </source>
</evidence>
<feature type="transmembrane region" description="Helical" evidence="11">
    <location>
        <begin position="12"/>
        <end position="30"/>
    </location>
</feature>
<dbReference type="NCBIfam" id="NF006952">
    <property type="entry name" value="PRK09433.1-3"/>
    <property type="match status" value="1"/>
</dbReference>
<keyword evidence="10 11" id="KW-0472">Membrane</keyword>
<evidence type="ECO:0000256" key="10">
    <source>
        <dbReference type="ARBA" id="ARBA00023136"/>
    </source>
</evidence>
<comment type="similarity">
    <text evidence="11">Belongs to the binding-protein-dependent transport system permease family.</text>
</comment>
<feature type="domain" description="ABC transmembrane type-1" evidence="12">
    <location>
        <begin position="333"/>
        <end position="527"/>
    </location>
</feature>
<dbReference type="PANTHER" id="PTHR30183">
    <property type="entry name" value="MOLYBDENUM TRANSPORT SYSTEM PERMEASE PROTEIN MODB"/>
    <property type="match status" value="1"/>
</dbReference>
<evidence type="ECO:0000256" key="8">
    <source>
        <dbReference type="ARBA" id="ARBA00022737"/>
    </source>
</evidence>
<proteinExistence type="inferred from homology"/>
<evidence type="ECO:0000256" key="6">
    <source>
        <dbReference type="ARBA" id="ARBA00022519"/>
    </source>
</evidence>
<organism evidence="13 14">
    <name type="scientific">Conservatibacter flavescens</name>
    <dbReference type="NCBI Taxonomy" id="28161"/>
    <lineage>
        <taxon>Bacteria</taxon>
        <taxon>Pseudomonadati</taxon>
        <taxon>Pseudomonadota</taxon>
        <taxon>Gammaproteobacteria</taxon>
        <taxon>Pasteurellales</taxon>
        <taxon>Pasteurellaceae</taxon>
        <taxon>Conservatibacter</taxon>
    </lineage>
</organism>
<dbReference type="InterPro" id="IPR000515">
    <property type="entry name" value="MetI-like"/>
</dbReference>
<feature type="transmembrane region" description="Helical" evidence="11">
    <location>
        <begin position="97"/>
        <end position="118"/>
    </location>
</feature>
<dbReference type="Pfam" id="PF00528">
    <property type="entry name" value="BPD_transp_1"/>
    <property type="match status" value="1"/>
</dbReference>
<keyword evidence="6" id="KW-0997">Cell inner membrane</keyword>
<dbReference type="GO" id="GO:0015888">
    <property type="term" value="P:thiamine transport"/>
    <property type="evidence" value="ECO:0007669"/>
    <property type="project" value="InterPro"/>
</dbReference>
<keyword evidence="5" id="KW-1003">Cell membrane</keyword>
<keyword evidence="8" id="KW-0677">Repeat</keyword>
<evidence type="ECO:0000313" key="13">
    <source>
        <dbReference type="EMBL" id="PJG85845.1"/>
    </source>
</evidence>
<comment type="subunit">
    <text evidence="2">The complex is composed of two ATP-binding proteins (ThiQ), two transmembrane proteins (ThiP) and a solute-binding protein (ThiB).</text>
</comment>
<keyword evidence="4 11" id="KW-0813">Transport</keyword>
<keyword evidence="14" id="KW-1185">Reference proteome</keyword>
<feature type="transmembrane region" description="Helical" evidence="11">
    <location>
        <begin position="332"/>
        <end position="357"/>
    </location>
</feature>
<feature type="transmembrane region" description="Helical" evidence="11">
    <location>
        <begin position="65"/>
        <end position="85"/>
    </location>
</feature>
<evidence type="ECO:0000256" key="7">
    <source>
        <dbReference type="ARBA" id="ARBA00022692"/>
    </source>
</evidence>
<protein>
    <recommendedName>
        <fullName evidence="3">Thiamine transport system permease protein ThiP</fullName>
    </recommendedName>
</protein>
<dbReference type="RefSeq" id="WP_100288233.1">
    <property type="nucleotide sequence ID" value="NZ_PHHA01000005.1"/>
</dbReference>
<dbReference type="InterPro" id="IPR005947">
    <property type="entry name" value="ThiP_ABC_transpt"/>
</dbReference>
<reference evidence="13 14" key="1">
    <citation type="submission" date="2017-11" db="EMBL/GenBank/DDBJ databases">
        <title>Reclassification of Bisgaard taxon 7 as Conservatibacter flavescens gen. nov., sp. nov.</title>
        <authorList>
            <person name="Christensen H."/>
        </authorList>
    </citation>
    <scope>NUCLEOTIDE SEQUENCE [LARGE SCALE GENOMIC DNA]</scope>
    <source>
        <strain evidence="13 14">7_4</strain>
    </source>
</reference>
<dbReference type="AlphaFoldDB" id="A0A2M8S3W7"/>
<dbReference type="NCBIfam" id="TIGR01253">
    <property type="entry name" value="thiP"/>
    <property type="match status" value="1"/>
</dbReference>
<sequence>MWRLLNNPQLRPQHYLGGVAVLLCLLWVYFNALQMVFWSGESYSWQDIWQDVYVRHVIKFSFGQAFLSALLSVIIGVIFARALFYQSFYGKRFLLKLFSLTFVLPALVAIFGVIGIYGNQGWLARSAVLFGIDFQPHIYGLTGILITHLFFNIPLAARMFLQALQTIPVQSHQLAAQLNLRSWYFIRLLEWPYIKQQIFPAFALIFMLCFTSFTIVLTLGGGPQYTTLEVAIYQAIVFDFDLSKAGMYALLQFVFCFVLFGINSVISPMSQTTLHQRKQWQATQGRAVKIWQFFVIVCVSLFLVLPLLNTVVQGLFSEALWTIWSRPQLWRALGYSLSIAPLSALCSLLMASALLLLSRRLYWLHWYKTAHMLLNTGMLILAVPTLLLAIGLFLWSQQVEFATYHLFIIVVFCNALAAMPFVIRILAVPMNNNMIYYEKLCQSLGIQGWARLRWVEWAQLAQPMKYAFALACALSLGDFTAIAMFGNHQFTSLPHLLYQQLGSYRGDEAAVTALILLVICLGIFQMVEKNRHDSIK</sequence>
<evidence type="ECO:0000259" key="12">
    <source>
        <dbReference type="PROSITE" id="PS50928"/>
    </source>
</evidence>
<evidence type="ECO:0000313" key="14">
    <source>
        <dbReference type="Proteomes" id="UP000229329"/>
    </source>
</evidence>
<evidence type="ECO:0000256" key="11">
    <source>
        <dbReference type="RuleBase" id="RU363032"/>
    </source>
</evidence>
<evidence type="ECO:0000256" key="9">
    <source>
        <dbReference type="ARBA" id="ARBA00022989"/>
    </source>
</evidence>
<feature type="transmembrane region" description="Helical" evidence="11">
    <location>
        <begin position="198"/>
        <end position="219"/>
    </location>
</feature>
<dbReference type="Gene3D" id="1.10.3720.10">
    <property type="entry name" value="MetI-like"/>
    <property type="match status" value="2"/>
</dbReference>
<dbReference type="GO" id="GO:0022857">
    <property type="term" value="F:transmembrane transporter activity"/>
    <property type="evidence" value="ECO:0007669"/>
    <property type="project" value="InterPro"/>
</dbReference>
<comment type="subcellular location">
    <subcellularLocation>
        <location evidence="1">Cell inner membrane</location>
        <topology evidence="1">Multi-pass membrane protein</topology>
    </subcellularLocation>
    <subcellularLocation>
        <location evidence="11">Cell membrane</location>
        <topology evidence="11">Multi-pass membrane protein</topology>
    </subcellularLocation>
</comment>
<keyword evidence="9 11" id="KW-1133">Transmembrane helix</keyword>